<dbReference type="GO" id="GO:0003700">
    <property type="term" value="F:DNA-binding transcription factor activity"/>
    <property type="evidence" value="ECO:0007669"/>
    <property type="project" value="InterPro"/>
</dbReference>
<evidence type="ECO:0000256" key="9">
    <source>
        <dbReference type="SAM" id="Coils"/>
    </source>
</evidence>
<keyword evidence="5" id="KW-0805">Transcription regulation</keyword>
<accession>A0A9D2CDR4</accession>
<evidence type="ECO:0000256" key="6">
    <source>
        <dbReference type="ARBA" id="ARBA00023125"/>
    </source>
</evidence>
<dbReference type="AlphaFoldDB" id="A0A9D2CDR4"/>
<evidence type="ECO:0000256" key="5">
    <source>
        <dbReference type="ARBA" id="ARBA00023015"/>
    </source>
</evidence>
<evidence type="ECO:0000256" key="8">
    <source>
        <dbReference type="ARBA" id="ARBA00023163"/>
    </source>
</evidence>
<dbReference type="InterPro" id="IPR010432">
    <property type="entry name" value="RDD"/>
</dbReference>
<proteinExistence type="predicted"/>
<keyword evidence="2" id="KW-0678">Repressor</keyword>
<dbReference type="Pfam" id="PF13411">
    <property type="entry name" value="MerR_1"/>
    <property type="match status" value="1"/>
</dbReference>
<keyword evidence="6" id="KW-0238">DNA-binding</keyword>
<protein>
    <submittedName>
        <fullName evidence="12">MerR family transcriptional regulator</fullName>
    </submittedName>
</protein>
<keyword evidence="3 10" id="KW-0812">Transmembrane</keyword>
<reference evidence="12" key="1">
    <citation type="journal article" date="2021" name="PeerJ">
        <title>Extensive microbial diversity within the chicken gut microbiome revealed by metagenomics and culture.</title>
        <authorList>
            <person name="Gilroy R."/>
            <person name="Ravi A."/>
            <person name="Getino M."/>
            <person name="Pursley I."/>
            <person name="Horton D.L."/>
            <person name="Alikhan N.F."/>
            <person name="Baker D."/>
            <person name="Gharbi K."/>
            <person name="Hall N."/>
            <person name="Watson M."/>
            <person name="Adriaenssens E.M."/>
            <person name="Foster-Nyarko E."/>
            <person name="Jarju S."/>
            <person name="Secka A."/>
            <person name="Antonio M."/>
            <person name="Oren A."/>
            <person name="Chaudhuri R.R."/>
            <person name="La Ragione R."/>
            <person name="Hildebrand F."/>
            <person name="Pallen M.J."/>
        </authorList>
    </citation>
    <scope>NUCLEOTIDE SEQUENCE</scope>
    <source>
        <strain evidence="12">CHK33-7979</strain>
    </source>
</reference>
<dbReference type="PANTHER" id="PTHR30204:SF69">
    <property type="entry name" value="MERR-FAMILY TRANSCRIPTIONAL REGULATOR"/>
    <property type="match status" value="1"/>
</dbReference>
<evidence type="ECO:0000256" key="3">
    <source>
        <dbReference type="ARBA" id="ARBA00022692"/>
    </source>
</evidence>
<feature type="domain" description="HTH merR-type" evidence="11">
    <location>
        <begin position="1"/>
        <end position="68"/>
    </location>
</feature>
<dbReference type="Proteomes" id="UP000886824">
    <property type="component" value="Unassembled WGS sequence"/>
</dbReference>
<keyword evidence="9" id="KW-0175">Coiled coil</keyword>
<feature type="coiled-coil region" evidence="9">
    <location>
        <begin position="73"/>
        <end position="103"/>
    </location>
</feature>
<dbReference type="PROSITE" id="PS50937">
    <property type="entry name" value="HTH_MERR_2"/>
    <property type="match status" value="1"/>
</dbReference>
<dbReference type="InterPro" id="IPR009061">
    <property type="entry name" value="DNA-bd_dom_put_sf"/>
</dbReference>
<keyword evidence="7 10" id="KW-0472">Membrane</keyword>
<reference evidence="12" key="2">
    <citation type="submission" date="2021-04" db="EMBL/GenBank/DDBJ databases">
        <authorList>
            <person name="Gilroy R."/>
        </authorList>
    </citation>
    <scope>NUCLEOTIDE SEQUENCE</scope>
    <source>
        <strain evidence="12">CHK33-7979</strain>
    </source>
</reference>
<evidence type="ECO:0000256" key="10">
    <source>
        <dbReference type="SAM" id="Phobius"/>
    </source>
</evidence>
<evidence type="ECO:0000313" key="13">
    <source>
        <dbReference type="Proteomes" id="UP000886824"/>
    </source>
</evidence>
<dbReference type="Pfam" id="PF06271">
    <property type="entry name" value="RDD"/>
    <property type="match status" value="1"/>
</dbReference>
<keyword evidence="8" id="KW-0804">Transcription</keyword>
<evidence type="ECO:0000256" key="2">
    <source>
        <dbReference type="ARBA" id="ARBA00022491"/>
    </source>
</evidence>
<dbReference type="GO" id="GO:0016020">
    <property type="term" value="C:membrane"/>
    <property type="evidence" value="ECO:0007669"/>
    <property type="project" value="UniProtKB-SubCell"/>
</dbReference>
<comment type="caution">
    <text evidence="12">The sequence shown here is derived from an EMBL/GenBank/DDBJ whole genome shotgun (WGS) entry which is preliminary data.</text>
</comment>
<evidence type="ECO:0000313" key="12">
    <source>
        <dbReference type="EMBL" id="HIY74201.1"/>
    </source>
</evidence>
<evidence type="ECO:0000256" key="4">
    <source>
        <dbReference type="ARBA" id="ARBA00022989"/>
    </source>
</evidence>
<keyword evidence="4 10" id="KW-1133">Transmembrane helix</keyword>
<dbReference type="InterPro" id="IPR000551">
    <property type="entry name" value="MerR-type_HTH_dom"/>
</dbReference>
<dbReference type="SMART" id="SM00422">
    <property type="entry name" value="HTH_MERR"/>
    <property type="match status" value="1"/>
</dbReference>
<sequence>MNVSQLETELDLPRASIRFYEKEGLLSPARLANGYRDYSQADLDTLRRVKLLRALGLPLEDIKALQGGGLRLADALRAQEERLEREARQREAARTLCRTMEDEGAEYATLDAGRYLDELTRLEKGGITLRPPAGDVLPVVSHPWRRFLARMLDHGLCTLLLNALLVFTLRFSFGSELLVVQSYLAWGVQFLLEPLLLSTWGTTPGKWIFGLEVRGAHGGKLTFRAAAARLSLLFRYGEGWGLPGYQFIRNYKSYRACDDGQVLPWDEGLSYTIRDEKARRGLAWAGAMALEIALALLLVLQLFMPPVRRPLTVADFARNYNDVLRQNGWNGLTLDETGAWVEPRNTILIDPPPVFRYETTGDGVLTGVSYAYEPETGLVWNQTETEQLAALVAMLAAQPEAGLFNWLPLLQTAEDAMGDPTENFRFSLAGLTVEQEVAYTGYRPMSGVLLPEEGAETFYRQSFSIRVG</sequence>
<gene>
    <name evidence="12" type="ORF">H9826_09570</name>
</gene>
<dbReference type="InterPro" id="IPR047057">
    <property type="entry name" value="MerR_fam"/>
</dbReference>
<feature type="transmembrane region" description="Helical" evidence="10">
    <location>
        <begin position="151"/>
        <end position="171"/>
    </location>
</feature>
<organism evidence="12 13">
    <name type="scientific">Candidatus Intestinimonas merdavium</name>
    <dbReference type="NCBI Taxonomy" id="2838622"/>
    <lineage>
        <taxon>Bacteria</taxon>
        <taxon>Bacillati</taxon>
        <taxon>Bacillota</taxon>
        <taxon>Clostridia</taxon>
        <taxon>Eubacteriales</taxon>
        <taxon>Intestinimonas</taxon>
    </lineage>
</organism>
<feature type="transmembrane region" description="Helical" evidence="10">
    <location>
        <begin position="282"/>
        <end position="304"/>
    </location>
</feature>
<name>A0A9D2CDR4_9FIRM</name>
<dbReference type="PANTHER" id="PTHR30204">
    <property type="entry name" value="REDOX-CYCLING DRUG-SENSING TRANSCRIPTIONAL ACTIVATOR SOXR"/>
    <property type="match status" value="1"/>
</dbReference>
<dbReference type="EMBL" id="DXCX01000098">
    <property type="protein sequence ID" value="HIY74201.1"/>
    <property type="molecule type" value="Genomic_DNA"/>
</dbReference>
<evidence type="ECO:0000256" key="1">
    <source>
        <dbReference type="ARBA" id="ARBA00004141"/>
    </source>
</evidence>
<dbReference type="CDD" id="cd00592">
    <property type="entry name" value="HTH_MerR-like"/>
    <property type="match status" value="1"/>
</dbReference>
<dbReference type="GO" id="GO:0003677">
    <property type="term" value="F:DNA binding"/>
    <property type="evidence" value="ECO:0007669"/>
    <property type="project" value="UniProtKB-KW"/>
</dbReference>
<dbReference type="SUPFAM" id="SSF46955">
    <property type="entry name" value="Putative DNA-binding domain"/>
    <property type="match status" value="1"/>
</dbReference>
<evidence type="ECO:0000259" key="11">
    <source>
        <dbReference type="PROSITE" id="PS50937"/>
    </source>
</evidence>
<comment type="subcellular location">
    <subcellularLocation>
        <location evidence="1">Membrane</location>
        <topology evidence="1">Multi-pass membrane protein</topology>
    </subcellularLocation>
</comment>
<dbReference type="Gene3D" id="1.10.1660.10">
    <property type="match status" value="1"/>
</dbReference>
<evidence type="ECO:0000256" key="7">
    <source>
        <dbReference type="ARBA" id="ARBA00023136"/>
    </source>
</evidence>